<feature type="domain" description="Tim10-like" evidence="2">
    <location>
        <begin position="22"/>
        <end position="75"/>
    </location>
</feature>
<keyword evidence="1" id="KW-0653">Protein transport</keyword>
<feature type="non-terminal residue" evidence="3">
    <location>
        <position position="80"/>
    </location>
</feature>
<gene>
    <name evidence="3" type="ORF">ACA1_141770</name>
</gene>
<dbReference type="KEGG" id="acan:ACA1_141770"/>
<comment type="subunit">
    <text evidence="1">Heterohexamer.</text>
</comment>
<keyword evidence="1" id="KW-0811">Translocation</keyword>
<keyword evidence="1" id="KW-0496">Mitochondrion</keyword>
<proteinExistence type="inferred from homology"/>
<keyword evidence="1" id="KW-0999">Mitochondrion inner membrane</keyword>
<evidence type="ECO:0000259" key="2">
    <source>
        <dbReference type="Pfam" id="PF02953"/>
    </source>
</evidence>
<dbReference type="OrthoDB" id="7813104at2759"/>
<sequence>MAQITDQQRADFYRKQEESVGQQLFQQMVQTTKNRCFKTCVTRPGAALSKDEQKCLINCVDRFFEARAIVMHSYNKVYQS</sequence>
<dbReference type="SUPFAM" id="SSF144122">
    <property type="entry name" value="Tim10-like"/>
    <property type="match status" value="1"/>
</dbReference>
<accession>L8HCL3</accession>
<keyword evidence="1" id="KW-0472">Membrane</keyword>
<dbReference type="InterPro" id="IPR035427">
    <property type="entry name" value="Tim10-like_dom_sf"/>
</dbReference>
<protein>
    <recommendedName>
        <fullName evidence="1">Mitochondrial import inner membrane translocase subunit</fullName>
    </recommendedName>
</protein>
<comment type="subcellular location">
    <subcellularLocation>
        <location evidence="1">Mitochondrion inner membrane</location>
        <topology evidence="1">Peripheral membrane protein</topology>
        <orientation evidence="1">Intermembrane side</orientation>
    </subcellularLocation>
</comment>
<dbReference type="GO" id="GO:0015031">
    <property type="term" value="P:protein transport"/>
    <property type="evidence" value="ECO:0007669"/>
    <property type="project" value="UniProtKB-KW"/>
</dbReference>
<evidence type="ECO:0000313" key="3">
    <source>
        <dbReference type="EMBL" id="ELR22488.1"/>
    </source>
</evidence>
<dbReference type="VEuPathDB" id="AmoebaDB:ACA1_141770"/>
<dbReference type="GO" id="GO:0005743">
    <property type="term" value="C:mitochondrial inner membrane"/>
    <property type="evidence" value="ECO:0007669"/>
    <property type="project" value="UniProtKB-SubCell"/>
</dbReference>
<dbReference type="STRING" id="1257118.L8HCL3"/>
<comment type="function">
    <text evidence="1">Mitochondrial intermembrane chaperone that participates in the import and insertion of some multi-pass transmembrane proteins into the mitochondrial inner membrane. Also required for the transfer of beta-barrel precursors from the TOM complex to the sorting and assembly machinery (SAM complex) of the outer membrane. Acts as a chaperone-like protein that protects the hydrophobic precursors from aggregation and guide them through the mitochondrial intermembrane space.</text>
</comment>
<evidence type="ECO:0000313" key="4">
    <source>
        <dbReference type="Proteomes" id="UP000011083"/>
    </source>
</evidence>
<dbReference type="GeneID" id="14923448"/>
<dbReference type="Gene3D" id="1.10.287.810">
    <property type="entry name" value="Mitochondrial import inner membrane translocase subunit tim13 like domains"/>
    <property type="match status" value="1"/>
</dbReference>
<dbReference type="RefSeq" id="XP_004349576.1">
    <property type="nucleotide sequence ID" value="XM_004349526.1"/>
</dbReference>
<name>L8HCL3_ACACF</name>
<dbReference type="Pfam" id="PF02953">
    <property type="entry name" value="zf-Tim10_DDP"/>
    <property type="match status" value="1"/>
</dbReference>
<reference evidence="3 4" key="1">
    <citation type="journal article" date="2013" name="Genome Biol.">
        <title>Genome of Acanthamoeba castellanii highlights extensive lateral gene transfer and early evolution of tyrosine kinase signaling.</title>
        <authorList>
            <person name="Clarke M."/>
            <person name="Lohan A.J."/>
            <person name="Liu B."/>
            <person name="Lagkouvardos I."/>
            <person name="Roy S."/>
            <person name="Zafar N."/>
            <person name="Bertelli C."/>
            <person name="Schilde C."/>
            <person name="Kianianmomeni A."/>
            <person name="Burglin T.R."/>
            <person name="Frech C."/>
            <person name="Turcotte B."/>
            <person name="Kopec K.O."/>
            <person name="Synnott J.M."/>
            <person name="Choo C."/>
            <person name="Paponov I."/>
            <person name="Finkler A."/>
            <person name="Soon Heng Tan C."/>
            <person name="Hutchins A.P."/>
            <person name="Weinmeier T."/>
            <person name="Rattei T."/>
            <person name="Chu J.S."/>
            <person name="Gimenez G."/>
            <person name="Irimia M."/>
            <person name="Rigden D.J."/>
            <person name="Fitzpatrick D.A."/>
            <person name="Lorenzo-Morales J."/>
            <person name="Bateman A."/>
            <person name="Chiu C.H."/>
            <person name="Tang P."/>
            <person name="Hegemann P."/>
            <person name="Fromm H."/>
            <person name="Raoult D."/>
            <person name="Greub G."/>
            <person name="Miranda-Saavedra D."/>
            <person name="Chen N."/>
            <person name="Nash P."/>
            <person name="Ginger M.L."/>
            <person name="Horn M."/>
            <person name="Schaap P."/>
            <person name="Caler L."/>
            <person name="Loftus B."/>
        </authorList>
    </citation>
    <scope>NUCLEOTIDE SEQUENCE [LARGE SCALE GENOMIC DNA]</scope>
    <source>
        <strain evidence="3 4">Neff</strain>
    </source>
</reference>
<keyword evidence="4" id="KW-1185">Reference proteome</keyword>
<organism evidence="3 4">
    <name type="scientific">Acanthamoeba castellanii (strain ATCC 30010 / Neff)</name>
    <dbReference type="NCBI Taxonomy" id="1257118"/>
    <lineage>
        <taxon>Eukaryota</taxon>
        <taxon>Amoebozoa</taxon>
        <taxon>Discosea</taxon>
        <taxon>Longamoebia</taxon>
        <taxon>Centramoebida</taxon>
        <taxon>Acanthamoebidae</taxon>
        <taxon>Acanthamoeba</taxon>
    </lineage>
</organism>
<dbReference type="AlphaFoldDB" id="L8HCL3"/>
<dbReference type="Proteomes" id="UP000011083">
    <property type="component" value="Unassembled WGS sequence"/>
</dbReference>
<comment type="domain">
    <text evidence="1">The twin CX3C motif contains 4 conserved Cys residues that form 2 disulfide bonds in the mitochondrial intermembrane space.</text>
</comment>
<dbReference type="EMBL" id="KB007883">
    <property type="protein sequence ID" value="ELR22488.1"/>
    <property type="molecule type" value="Genomic_DNA"/>
</dbReference>
<keyword evidence="1" id="KW-0143">Chaperone</keyword>
<dbReference type="InterPro" id="IPR004217">
    <property type="entry name" value="Tim10-like"/>
</dbReference>
<keyword evidence="1" id="KW-1015">Disulfide bond</keyword>
<comment type="similarity">
    <text evidence="1">Belongs to the small Tim family.</text>
</comment>
<keyword evidence="1" id="KW-0813">Transport</keyword>
<evidence type="ECO:0000256" key="1">
    <source>
        <dbReference type="RuleBase" id="RU367043"/>
    </source>
</evidence>